<dbReference type="EMBL" id="JACOFT010000001">
    <property type="protein sequence ID" value="MBC3810466.1"/>
    <property type="molecule type" value="Genomic_DNA"/>
</dbReference>
<evidence type="ECO:0000313" key="4">
    <source>
        <dbReference type="EMBL" id="MBC3810466.1"/>
    </source>
</evidence>
<comment type="caution">
    <text evidence="4">The sequence shown here is derived from an EMBL/GenBank/DDBJ whole genome shotgun (WGS) entry which is preliminary data.</text>
</comment>
<dbReference type="InterPro" id="IPR000182">
    <property type="entry name" value="GNAT_dom"/>
</dbReference>
<gene>
    <name evidence="4" type="ORF">H8K26_03350</name>
</gene>
<dbReference type="Proteomes" id="UP000637632">
    <property type="component" value="Unassembled WGS sequence"/>
</dbReference>
<name>A0ABR6XDN2_9BURK</name>
<keyword evidence="5" id="KW-1185">Reference proteome</keyword>
<dbReference type="CDD" id="cd04301">
    <property type="entry name" value="NAT_SF"/>
    <property type="match status" value="1"/>
</dbReference>
<dbReference type="PROSITE" id="PS51186">
    <property type="entry name" value="GNAT"/>
    <property type="match status" value="1"/>
</dbReference>
<protein>
    <submittedName>
        <fullName evidence="4">GNAT family N-acetyltransferase</fullName>
    </submittedName>
</protein>
<proteinExistence type="predicted"/>
<dbReference type="Gene3D" id="3.40.630.30">
    <property type="match status" value="1"/>
</dbReference>
<dbReference type="InterPro" id="IPR050832">
    <property type="entry name" value="Bact_Acetyltransf"/>
</dbReference>
<dbReference type="SUPFAM" id="SSF55729">
    <property type="entry name" value="Acyl-CoA N-acyltransferases (Nat)"/>
    <property type="match status" value="1"/>
</dbReference>
<dbReference type="RefSeq" id="WP_190477289.1">
    <property type="nucleotide sequence ID" value="NZ_JACOFT010000001.1"/>
</dbReference>
<keyword evidence="2" id="KW-0012">Acyltransferase</keyword>
<evidence type="ECO:0000256" key="2">
    <source>
        <dbReference type="ARBA" id="ARBA00023315"/>
    </source>
</evidence>
<dbReference type="Pfam" id="PF00583">
    <property type="entry name" value="Acetyltransf_1"/>
    <property type="match status" value="1"/>
</dbReference>
<evidence type="ECO:0000313" key="5">
    <source>
        <dbReference type="Proteomes" id="UP000637632"/>
    </source>
</evidence>
<evidence type="ECO:0000259" key="3">
    <source>
        <dbReference type="PROSITE" id="PS51186"/>
    </source>
</evidence>
<feature type="domain" description="N-acetyltransferase" evidence="3">
    <location>
        <begin position="6"/>
        <end position="173"/>
    </location>
</feature>
<organism evidence="4 5">
    <name type="scientific">Undibacterium aquatile</name>
    <dbReference type="NCBI Taxonomy" id="1537398"/>
    <lineage>
        <taxon>Bacteria</taxon>
        <taxon>Pseudomonadati</taxon>
        <taxon>Pseudomonadota</taxon>
        <taxon>Betaproteobacteria</taxon>
        <taxon>Burkholderiales</taxon>
        <taxon>Oxalobacteraceae</taxon>
        <taxon>Undibacterium</taxon>
    </lineage>
</organism>
<accession>A0ABR6XDN2</accession>
<reference evidence="4 5" key="1">
    <citation type="submission" date="2020-08" db="EMBL/GenBank/DDBJ databases">
        <title>Novel species isolated from subtropical streams in China.</title>
        <authorList>
            <person name="Lu H."/>
        </authorList>
    </citation>
    <scope>NUCLEOTIDE SEQUENCE [LARGE SCALE GENOMIC DNA]</scope>
    <source>
        <strain evidence="4 5">CCTCC AB 2015119</strain>
    </source>
</reference>
<dbReference type="PANTHER" id="PTHR43877">
    <property type="entry name" value="AMINOALKYLPHOSPHONATE N-ACETYLTRANSFERASE-RELATED-RELATED"/>
    <property type="match status" value="1"/>
</dbReference>
<sequence>MLNLTTQIRLATPADAPRLAVLAVQVWTHTYAKQGINDEIASYVLKNLTPAYFLQCMQQASQQLLVVEHQQHLLALALVDTDSACPTCDDSHVELKTLYVQAHFAGNGLGTALLQRAGQLAAAQGSRLWLSVNAENSKAMQFYQKHQYQQCGEIFFDLGETRHKNWIMLQTPDTA</sequence>
<dbReference type="InterPro" id="IPR016181">
    <property type="entry name" value="Acyl_CoA_acyltransferase"/>
</dbReference>
<evidence type="ECO:0000256" key="1">
    <source>
        <dbReference type="ARBA" id="ARBA00022679"/>
    </source>
</evidence>
<keyword evidence="1" id="KW-0808">Transferase</keyword>